<dbReference type="AlphaFoldDB" id="A0A4Q7VD38"/>
<keyword evidence="2" id="KW-1185">Reference proteome</keyword>
<evidence type="ECO:0000313" key="1">
    <source>
        <dbReference type="EMBL" id="RZT92678.1"/>
    </source>
</evidence>
<dbReference type="EMBL" id="SHKO01000003">
    <property type="protein sequence ID" value="RZT92678.1"/>
    <property type="molecule type" value="Genomic_DNA"/>
</dbReference>
<organism evidence="1 2">
    <name type="scientific">Advenella incenata</name>
    <dbReference type="NCBI Taxonomy" id="267800"/>
    <lineage>
        <taxon>Bacteria</taxon>
        <taxon>Pseudomonadati</taxon>
        <taxon>Pseudomonadota</taxon>
        <taxon>Betaproteobacteria</taxon>
        <taxon>Burkholderiales</taxon>
        <taxon>Alcaligenaceae</taxon>
    </lineage>
</organism>
<reference evidence="1 2" key="1">
    <citation type="submission" date="2019-02" db="EMBL/GenBank/DDBJ databases">
        <title>Genomic Encyclopedia of Type Strains, Phase IV (KMG-IV): sequencing the most valuable type-strain genomes for metagenomic binning, comparative biology and taxonomic classification.</title>
        <authorList>
            <person name="Goeker M."/>
        </authorList>
    </citation>
    <scope>NUCLEOTIDE SEQUENCE [LARGE SCALE GENOMIC DNA]</scope>
    <source>
        <strain evidence="1 2">DSM 23814</strain>
    </source>
</reference>
<comment type="caution">
    <text evidence="1">The sequence shown here is derived from an EMBL/GenBank/DDBJ whole genome shotgun (WGS) entry which is preliminary data.</text>
</comment>
<accession>A0A4Q7VD38</accession>
<gene>
    <name evidence="1" type="ORF">EV681_3434</name>
</gene>
<evidence type="ECO:0000313" key="2">
    <source>
        <dbReference type="Proteomes" id="UP000293398"/>
    </source>
</evidence>
<protein>
    <submittedName>
        <fullName evidence="1">Uncharacterized protein</fullName>
    </submittedName>
</protein>
<proteinExistence type="predicted"/>
<dbReference type="Proteomes" id="UP000293398">
    <property type="component" value="Unassembled WGS sequence"/>
</dbReference>
<name>A0A4Q7VD38_9BURK</name>
<sequence>MSGFDVFGNNTASGTGATYTSLPAISQCVNVL</sequence>